<name>A0A7K6Y6S0_9PASE</name>
<accession>A0A7K6Y6S0</accession>
<feature type="non-terminal residue" evidence="4">
    <location>
        <position position="1"/>
    </location>
</feature>
<dbReference type="EMBL" id="VZSE01018258">
    <property type="protein sequence ID" value="NWX67265.1"/>
    <property type="molecule type" value="Genomic_DNA"/>
</dbReference>
<keyword evidence="3" id="KW-0732">Signal</keyword>
<organism evidence="4 5">
    <name type="scientific">Promerops cafer</name>
    <name type="common">Cape sugarbird</name>
    <dbReference type="NCBI Taxonomy" id="254652"/>
    <lineage>
        <taxon>Eukaryota</taxon>
        <taxon>Metazoa</taxon>
        <taxon>Chordata</taxon>
        <taxon>Craniata</taxon>
        <taxon>Vertebrata</taxon>
        <taxon>Euteleostomi</taxon>
        <taxon>Archelosauria</taxon>
        <taxon>Archosauria</taxon>
        <taxon>Dinosauria</taxon>
        <taxon>Saurischia</taxon>
        <taxon>Theropoda</taxon>
        <taxon>Coelurosauria</taxon>
        <taxon>Aves</taxon>
        <taxon>Neognathae</taxon>
        <taxon>Neoaves</taxon>
        <taxon>Telluraves</taxon>
        <taxon>Australaves</taxon>
        <taxon>Passeriformes</taxon>
        <taxon>Passeroidea</taxon>
        <taxon>Nectariniidae</taxon>
        <taxon>Promerops</taxon>
    </lineage>
</organism>
<comment type="subcellular location">
    <subcellularLocation>
        <location evidence="1">Secreted</location>
    </subcellularLocation>
</comment>
<dbReference type="SUPFAM" id="SSF50876">
    <property type="entry name" value="Avidin/streptavidin"/>
    <property type="match status" value="1"/>
</dbReference>
<proteinExistence type="predicted"/>
<reference evidence="4 5" key="1">
    <citation type="submission" date="2019-09" db="EMBL/GenBank/DDBJ databases">
        <title>Bird 10,000 Genomes (B10K) Project - Family phase.</title>
        <authorList>
            <person name="Zhang G."/>
        </authorList>
    </citation>
    <scope>NUCLEOTIDE SEQUENCE [LARGE SCALE GENOMIC DNA]</scope>
    <source>
        <strain evidence="4">B10K-UC-030-53</strain>
    </source>
</reference>
<dbReference type="AlphaFoldDB" id="A0A7K6Y6S0"/>
<evidence type="ECO:0000256" key="1">
    <source>
        <dbReference type="ARBA" id="ARBA00004613"/>
    </source>
</evidence>
<dbReference type="InterPro" id="IPR005468">
    <property type="entry name" value="Avidin/str"/>
</dbReference>
<evidence type="ECO:0000256" key="3">
    <source>
        <dbReference type="ARBA" id="ARBA00022729"/>
    </source>
</evidence>
<dbReference type="InterPro" id="IPR051764">
    <property type="entry name" value="Avidin/Streptavidin-rel"/>
</dbReference>
<dbReference type="GO" id="GO:0005576">
    <property type="term" value="C:extracellular region"/>
    <property type="evidence" value="ECO:0007669"/>
    <property type="project" value="UniProtKB-SubCell"/>
</dbReference>
<evidence type="ECO:0000313" key="4">
    <source>
        <dbReference type="EMBL" id="NWX67265.1"/>
    </source>
</evidence>
<feature type="non-terminal residue" evidence="4">
    <location>
        <position position="61"/>
    </location>
</feature>
<comment type="caution">
    <text evidence="4">The sequence shown here is derived from an EMBL/GenBank/DDBJ whole genome shotgun (WGS) entry which is preliminary data.</text>
</comment>
<dbReference type="Pfam" id="PF01382">
    <property type="entry name" value="Avidin"/>
    <property type="match status" value="1"/>
</dbReference>
<dbReference type="PROSITE" id="PS51326">
    <property type="entry name" value="AVIDIN_2"/>
    <property type="match status" value="1"/>
</dbReference>
<protein>
    <submittedName>
        <fullName evidence="4">AVR7 protein</fullName>
    </submittedName>
</protein>
<dbReference type="Gene3D" id="2.40.128.30">
    <property type="entry name" value="Avidin-like"/>
    <property type="match status" value="1"/>
</dbReference>
<dbReference type="Proteomes" id="UP000587587">
    <property type="component" value="Unassembled WGS sequence"/>
</dbReference>
<dbReference type="PANTHER" id="PTHR34399:SF3">
    <property type="entry name" value="AVID PROTEIN-RELATED"/>
    <property type="match status" value="1"/>
</dbReference>
<dbReference type="InterPro" id="IPR036896">
    <property type="entry name" value="Avidin-like_sf"/>
</dbReference>
<keyword evidence="5" id="KW-1185">Reference proteome</keyword>
<evidence type="ECO:0000313" key="5">
    <source>
        <dbReference type="Proteomes" id="UP000587587"/>
    </source>
</evidence>
<gene>
    <name evidence="4" type="primary">Avr7</name>
    <name evidence="4" type="ORF">PROCAF_R15465</name>
</gene>
<dbReference type="GO" id="GO:0009374">
    <property type="term" value="F:biotin binding"/>
    <property type="evidence" value="ECO:0007669"/>
    <property type="project" value="InterPro"/>
</dbReference>
<keyword evidence="2" id="KW-0964">Secreted</keyword>
<dbReference type="PANTHER" id="PTHR34399">
    <property type="entry name" value="AVIDIN-RELATED"/>
    <property type="match status" value="1"/>
</dbReference>
<sequence length="61" mass="6668">CGTGAEFFPLQCNLTGFWKNDLGSNMTIYEVKEKGDFNGTYHTAVSTHPVVIKNSTLLGSQ</sequence>
<evidence type="ECO:0000256" key="2">
    <source>
        <dbReference type="ARBA" id="ARBA00022525"/>
    </source>
</evidence>